<dbReference type="eggNOG" id="ENOG50343B9">
    <property type="taxonomic scope" value="Bacteria"/>
</dbReference>
<evidence type="ECO:0000313" key="2">
    <source>
        <dbReference type="Proteomes" id="UP000007881"/>
    </source>
</evidence>
<proteinExistence type="predicted"/>
<organism evidence="1 2">
    <name type="scientific">Phycisphaera mikurensis (strain NBRC 102666 / KCTC 22515 / FYK2301M01)</name>
    <dbReference type="NCBI Taxonomy" id="1142394"/>
    <lineage>
        <taxon>Bacteria</taxon>
        <taxon>Pseudomonadati</taxon>
        <taxon>Planctomycetota</taxon>
        <taxon>Phycisphaerae</taxon>
        <taxon>Phycisphaerales</taxon>
        <taxon>Phycisphaeraceae</taxon>
        <taxon>Phycisphaera</taxon>
    </lineage>
</organism>
<dbReference type="OrthoDB" id="1113833at2"/>
<gene>
    <name evidence="1" type="ordered locus">PSMK_09160</name>
</gene>
<evidence type="ECO:0000313" key="1">
    <source>
        <dbReference type="EMBL" id="BAM03075.1"/>
    </source>
</evidence>
<accession>I0ICT7</accession>
<dbReference type="RefSeq" id="WP_014436295.1">
    <property type="nucleotide sequence ID" value="NC_017080.1"/>
</dbReference>
<name>I0ICT7_PHYMF</name>
<dbReference type="EMBL" id="AP012338">
    <property type="protein sequence ID" value="BAM03075.1"/>
    <property type="molecule type" value="Genomic_DNA"/>
</dbReference>
<sequence>METGIFFDWWWDARPDRRAPMEAVRAQVPPGTLVLVNANANPLVETADLVNGSFMEADRSANWSAWAEMEASLVHNERHAREPRINAISAWFEQSRNEPARVRAVTTLALTRSDGFVLFSDPNPLPTPDHLHDWYPLWDQPLGRALGPGREHPDGGVRRLFTGGLAVYNRPGAGEATVRLESPHRSFRTGRVGLLHTVPAADH</sequence>
<dbReference type="HOGENOM" id="CLU_1347881_0_0_0"/>
<dbReference type="Proteomes" id="UP000007881">
    <property type="component" value="Chromosome"/>
</dbReference>
<reference evidence="1 2" key="1">
    <citation type="submission" date="2012-02" db="EMBL/GenBank/DDBJ databases">
        <title>Complete genome sequence of Phycisphaera mikurensis NBRC 102666.</title>
        <authorList>
            <person name="Ankai A."/>
            <person name="Hosoyama A."/>
            <person name="Terui Y."/>
            <person name="Sekine M."/>
            <person name="Fukai R."/>
            <person name="Kato Y."/>
            <person name="Nakamura S."/>
            <person name="Yamada-Narita S."/>
            <person name="Kawakoshi A."/>
            <person name="Fukunaga Y."/>
            <person name="Yamazaki S."/>
            <person name="Fujita N."/>
        </authorList>
    </citation>
    <scope>NUCLEOTIDE SEQUENCE [LARGE SCALE GENOMIC DNA]</scope>
    <source>
        <strain evidence="2">NBRC 102666 / KCTC 22515 / FYK2301M01</strain>
    </source>
</reference>
<protein>
    <submittedName>
        <fullName evidence="1">Uncharacterized protein</fullName>
    </submittedName>
</protein>
<keyword evidence="2" id="KW-1185">Reference proteome</keyword>
<dbReference type="KEGG" id="phm:PSMK_09160"/>
<dbReference type="AlphaFoldDB" id="I0ICT7"/>